<protein>
    <submittedName>
        <fullName evidence="2">Uncharacterized protein</fullName>
    </submittedName>
</protein>
<dbReference type="Proteomes" id="UP000023435">
    <property type="component" value="Unassembled WGS sequence"/>
</dbReference>
<dbReference type="AlphaFoldDB" id="A0A125MND5"/>
<feature type="compositionally biased region" description="Low complexity" evidence="1">
    <location>
        <begin position="15"/>
        <end position="24"/>
    </location>
</feature>
<feature type="region of interest" description="Disordered" evidence="1">
    <location>
        <begin position="1"/>
        <end position="72"/>
    </location>
</feature>
<name>A0A125MND5_9GAMM</name>
<accession>A0A125MND5</accession>
<organism evidence="2 3">
    <name type="scientific">Lysobacter capsici AZ78</name>
    <dbReference type="NCBI Taxonomy" id="1444315"/>
    <lineage>
        <taxon>Bacteria</taxon>
        <taxon>Pseudomonadati</taxon>
        <taxon>Pseudomonadota</taxon>
        <taxon>Gammaproteobacteria</taxon>
        <taxon>Lysobacterales</taxon>
        <taxon>Lysobacteraceae</taxon>
        <taxon>Lysobacter</taxon>
    </lineage>
</organism>
<evidence type="ECO:0000313" key="2">
    <source>
        <dbReference type="EMBL" id="KWS06231.1"/>
    </source>
</evidence>
<dbReference type="EMBL" id="JAJA02000001">
    <property type="protein sequence ID" value="KWS06231.1"/>
    <property type="molecule type" value="Genomic_DNA"/>
</dbReference>
<proteinExistence type="predicted"/>
<gene>
    <name evidence="2" type="ORF">AZ78_3786</name>
</gene>
<evidence type="ECO:0000313" key="3">
    <source>
        <dbReference type="Proteomes" id="UP000023435"/>
    </source>
</evidence>
<reference evidence="2 3" key="1">
    <citation type="journal article" date="2014" name="Genome Announc.">
        <title>Draft Genome Sequence of Lysobacter capsici AZ78, a Bacterium Antagonistic to Plant-Pathogenic Oomycetes.</title>
        <authorList>
            <person name="Puopolo G."/>
            <person name="Sonego P."/>
            <person name="Engelen K."/>
            <person name="Pertot I."/>
        </authorList>
    </citation>
    <scope>NUCLEOTIDE SEQUENCE [LARGE SCALE GENOMIC DNA]</scope>
    <source>
        <strain evidence="2 3">AZ78</strain>
    </source>
</reference>
<comment type="caution">
    <text evidence="2">The sequence shown here is derived from an EMBL/GenBank/DDBJ whole genome shotgun (WGS) entry which is preliminary data.</text>
</comment>
<evidence type="ECO:0000256" key="1">
    <source>
        <dbReference type="SAM" id="MobiDB-lite"/>
    </source>
</evidence>
<keyword evidence="3" id="KW-1185">Reference proteome</keyword>
<sequence length="72" mass="7961">MKAKTTLRACGHDLSSVSRSGTRTGRSKDENLRRWRHRAASRPCSGGQGDQGPDIRQRRVVSTALQSEPARD</sequence>